<feature type="domain" description="Bacterial repeat" evidence="4">
    <location>
        <begin position="250"/>
        <end position="294"/>
    </location>
</feature>
<feature type="chain" id="PRO_5036728912" description="Bacterial repeat domain-containing protein" evidence="3">
    <location>
        <begin position="24"/>
        <end position="710"/>
    </location>
</feature>
<feature type="compositionally biased region" description="Gly residues" evidence="1">
    <location>
        <begin position="661"/>
        <end position="672"/>
    </location>
</feature>
<keyword evidence="3" id="KW-0732">Signal</keyword>
<dbReference type="InterPro" id="IPR044060">
    <property type="entry name" value="Bacterial_rp_domain"/>
</dbReference>
<feature type="region of interest" description="Disordered" evidence="1">
    <location>
        <begin position="631"/>
        <end position="674"/>
    </location>
</feature>
<reference evidence="5" key="1">
    <citation type="submission" date="2021-03" db="EMBL/GenBank/DDBJ databases">
        <title>Leucobacter chromiisoli sp. nov., isolated from chromium-containing soil of chemical plant.</title>
        <authorList>
            <person name="Xu Z."/>
        </authorList>
    </citation>
    <scope>NUCLEOTIDE SEQUENCE</scope>
    <source>
        <strain evidence="5">K 70/01</strain>
    </source>
</reference>
<keyword evidence="2" id="KW-1133">Transmembrane helix</keyword>
<dbReference type="EMBL" id="JAGFBF010000005">
    <property type="protein sequence ID" value="MBO2990671.1"/>
    <property type="molecule type" value="Genomic_DNA"/>
</dbReference>
<sequence>MLTALAAAVALVMSAIVPSIANAAPPTSGTYTGTSDAWNVATFGFDIASDGTIKNLTGGSYCQSGSTGFPEPFTWSGDAPAVPIEAGVPFDFTWQGQGSGVQPYYELSGTVNADGTASGEGRAGFLPFGTCGGYDFEWTAELSGGTDPDPEPEVVTAEAPTRDGNVVTIPTVEGVTYVDGADTTLTGSVTLTEGQTLTVTAIANEGYELADGTHEWTYEYEDQTPDPVEVTAEAPTRDGNTVTIPTVEGVTYVDGSGAVLTGGVTVAEGQTLTVVATANDGYVLADGTHEWTYVYENQTPDPVEVTAEAPTRDGNTVTVPMVEGVTYVDDTNAVLSGAVVLTEGQTLTVSAVAEEGYVLADGTHEWTYVYEDQTPDPIEVTAEAPTREGNVVTIPTVEGVTYVDGANAVLTGAVTLTEGQSLTVTATADDGYVLADGTHEWTFVYEGDTPEPVEVTADAPMRDGNTVTIPSIEGVVYTDGDGNVLTGAVMLTEGQVLTVTATAEDGYVLSDGTHEWVYEYEAVTGTIPGTPPTEDDLDPALEGAISAPESAEAGETITVNIGSATEGDTVGVWLFSDPVFLGAQTVDAAGNVTVTIPANTTAGDHRIAAWAAETEAQLGWDTLAVTVADDDADADGGGTDGTADAGGSDGADGSADASGSAGSGGANGGQGGDLANTGTSGSGIAMSALAALLLLGAGVLILRRRGLHEV</sequence>
<name>A0A939TKV4_9MICO</name>
<feature type="domain" description="Bacterial repeat" evidence="4">
    <location>
        <begin position="175"/>
        <end position="211"/>
    </location>
</feature>
<dbReference type="Proteomes" id="UP000668403">
    <property type="component" value="Unassembled WGS sequence"/>
</dbReference>
<dbReference type="AlphaFoldDB" id="A0A939TKV4"/>
<gene>
    <name evidence="5" type="ORF">J4H85_11760</name>
</gene>
<evidence type="ECO:0000313" key="5">
    <source>
        <dbReference type="EMBL" id="MBO2990671.1"/>
    </source>
</evidence>
<proteinExistence type="predicted"/>
<feature type="compositionally biased region" description="Low complexity" evidence="1">
    <location>
        <begin position="641"/>
        <end position="660"/>
    </location>
</feature>
<keyword evidence="2" id="KW-0812">Transmembrane</keyword>
<evidence type="ECO:0000256" key="3">
    <source>
        <dbReference type="SAM" id="SignalP"/>
    </source>
</evidence>
<evidence type="ECO:0000259" key="4">
    <source>
        <dbReference type="Pfam" id="PF18998"/>
    </source>
</evidence>
<evidence type="ECO:0000313" key="6">
    <source>
        <dbReference type="Proteomes" id="UP000668403"/>
    </source>
</evidence>
<feature type="domain" description="Bacterial repeat" evidence="4">
    <location>
        <begin position="400"/>
        <end position="435"/>
    </location>
</feature>
<dbReference type="RefSeq" id="WP_208239849.1">
    <property type="nucleotide sequence ID" value="NZ_BAAAQU010000002.1"/>
</dbReference>
<evidence type="ECO:0000256" key="2">
    <source>
        <dbReference type="SAM" id="Phobius"/>
    </source>
</evidence>
<protein>
    <recommendedName>
        <fullName evidence="4">Bacterial repeat domain-containing protein</fullName>
    </recommendedName>
</protein>
<feature type="transmembrane region" description="Helical" evidence="2">
    <location>
        <begin position="684"/>
        <end position="702"/>
    </location>
</feature>
<accession>A0A939TKV4</accession>
<feature type="signal peptide" evidence="3">
    <location>
        <begin position="1"/>
        <end position="23"/>
    </location>
</feature>
<comment type="caution">
    <text evidence="5">The sequence shown here is derived from an EMBL/GenBank/DDBJ whole genome shotgun (WGS) entry which is preliminary data.</text>
</comment>
<keyword evidence="6" id="KW-1185">Reference proteome</keyword>
<evidence type="ECO:0000256" key="1">
    <source>
        <dbReference type="SAM" id="MobiDB-lite"/>
    </source>
</evidence>
<dbReference type="Pfam" id="PF18998">
    <property type="entry name" value="Flg_new_2"/>
    <property type="match status" value="3"/>
</dbReference>
<keyword evidence="2" id="KW-0472">Membrane</keyword>
<organism evidence="5 6">
    <name type="scientific">Leucobacter tardus</name>
    <dbReference type="NCBI Taxonomy" id="501483"/>
    <lineage>
        <taxon>Bacteria</taxon>
        <taxon>Bacillati</taxon>
        <taxon>Actinomycetota</taxon>
        <taxon>Actinomycetes</taxon>
        <taxon>Micrococcales</taxon>
        <taxon>Microbacteriaceae</taxon>
        <taxon>Leucobacter</taxon>
    </lineage>
</organism>